<gene>
    <name evidence="2" type="ORF">GBAR_LOCUS29679</name>
</gene>
<protein>
    <submittedName>
        <fullName evidence="2">Uncharacterized protein</fullName>
    </submittedName>
</protein>
<feature type="compositionally biased region" description="Low complexity" evidence="1">
    <location>
        <begin position="35"/>
        <end position="51"/>
    </location>
</feature>
<sequence>RQSPSHSQSVGVLCSHWVIQHSLSCSLGDSGGVSGPSDSGSRSTSGDTGQGELRTGSKGFGELNFTC</sequence>
<feature type="region of interest" description="Disordered" evidence="1">
    <location>
        <begin position="28"/>
        <end position="67"/>
    </location>
</feature>
<evidence type="ECO:0000313" key="2">
    <source>
        <dbReference type="EMBL" id="CAI8054376.1"/>
    </source>
</evidence>
<feature type="non-terminal residue" evidence="2">
    <location>
        <position position="67"/>
    </location>
</feature>
<dbReference type="EMBL" id="CASHTH010004171">
    <property type="protein sequence ID" value="CAI8054376.1"/>
    <property type="molecule type" value="Genomic_DNA"/>
</dbReference>
<evidence type="ECO:0000256" key="1">
    <source>
        <dbReference type="SAM" id="MobiDB-lite"/>
    </source>
</evidence>
<name>A0AA35TV90_GEOBA</name>
<keyword evidence="3" id="KW-1185">Reference proteome</keyword>
<reference evidence="2" key="1">
    <citation type="submission" date="2023-03" db="EMBL/GenBank/DDBJ databases">
        <authorList>
            <person name="Steffen K."/>
            <person name="Cardenas P."/>
        </authorList>
    </citation>
    <scope>NUCLEOTIDE SEQUENCE</scope>
</reference>
<dbReference type="AlphaFoldDB" id="A0AA35TV90"/>
<evidence type="ECO:0000313" key="3">
    <source>
        <dbReference type="Proteomes" id="UP001174909"/>
    </source>
</evidence>
<comment type="caution">
    <text evidence="2">The sequence shown here is derived from an EMBL/GenBank/DDBJ whole genome shotgun (WGS) entry which is preliminary data.</text>
</comment>
<accession>A0AA35TV90</accession>
<dbReference type="Proteomes" id="UP001174909">
    <property type="component" value="Unassembled WGS sequence"/>
</dbReference>
<organism evidence="2 3">
    <name type="scientific">Geodia barretti</name>
    <name type="common">Barrett's horny sponge</name>
    <dbReference type="NCBI Taxonomy" id="519541"/>
    <lineage>
        <taxon>Eukaryota</taxon>
        <taxon>Metazoa</taxon>
        <taxon>Porifera</taxon>
        <taxon>Demospongiae</taxon>
        <taxon>Heteroscleromorpha</taxon>
        <taxon>Tetractinellida</taxon>
        <taxon>Astrophorina</taxon>
        <taxon>Geodiidae</taxon>
        <taxon>Geodia</taxon>
    </lineage>
</organism>
<proteinExistence type="predicted"/>
<feature type="non-terminal residue" evidence="2">
    <location>
        <position position="1"/>
    </location>
</feature>